<dbReference type="RefSeq" id="WP_378134818.1">
    <property type="nucleotide sequence ID" value="NZ_JBHSMI010000028.1"/>
</dbReference>
<dbReference type="PANTHER" id="PTHR47053">
    <property type="entry name" value="MUREIN DD-ENDOPEPTIDASE MEPH-RELATED"/>
    <property type="match status" value="1"/>
</dbReference>
<evidence type="ECO:0000256" key="2">
    <source>
        <dbReference type="ARBA" id="ARBA00022670"/>
    </source>
</evidence>
<sequence>MMNKWMAKTVLACGIAGMALLGSMAGHAPKASAATQQSLDLISFGKTFQGTPYQFGATPGITYAFDCSSFVQYILGKFGIDLPRTSISQAYEGEKVDKAYLSVGDLVFFQTNGYSISHVAIYAGSGKILHASSSQGVTVSDMNTSYWRSAYVTARRVL</sequence>
<comment type="caution">
    <text evidence="7">The sequence shown here is derived from an EMBL/GenBank/DDBJ whole genome shotgun (WGS) entry which is preliminary data.</text>
</comment>
<evidence type="ECO:0000259" key="6">
    <source>
        <dbReference type="PROSITE" id="PS51935"/>
    </source>
</evidence>
<feature type="signal peptide" evidence="5">
    <location>
        <begin position="1"/>
        <end position="33"/>
    </location>
</feature>
<keyword evidence="8" id="KW-1185">Reference proteome</keyword>
<feature type="domain" description="NlpC/P60" evidence="6">
    <location>
        <begin position="35"/>
        <end position="158"/>
    </location>
</feature>
<keyword evidence="2" id="KW-0645">Protease</keyword>
<comment type="similarity">
    <text evidence="1">Belongs to the peptidase C40 family.</text>
</comment>
<keyword evidence="4" id="KW-0788">Thiol protease</keyword>
<dbReference type="SUPFAM" id="SSF54001">
    <property type="entry name" value="Cysteine proteinases"/>
    <property type="match status" value="1"/>
</dbReference>
<evidence type="ECO:0000256" key="5">
    <source>
        <dbReference type="SAM" id="SignalP"/>
    </source>
</evidence>
<keyword evidence="3" id="KW-0378">Hydrolase</keyword>
<proteinExistence type="inferred from homology"/>
<keyword evidence="5" id="KW-0732">Signal</keyword>
<evidence type="ECO:0000313" key="7">
    <source>
        <dbReference type="EMBL" id="MFC5404478.1"/>
    </source>
</evidence>
<dbReference type="Pfam" id="PF00877">
    <property type="entry name" value="NLPC_P60"/>
    <property type="match status" value="1"/>
</dbReference>
<dbReference type="InterPro" id="IPR000064">
    <property type="entry name" value="NLP_P60_dom"/>
</dbReference>
<protein>
    <submittedName>
        <fullName evidence="7">C40 family peptidase</fullName>
    </submittedName>
</protein>
<dbReference type="EMBL" id="JBHSMI010000028">
    <property type="protein sequence ID" value="MFC5404478.1"/>
    <property type="molecule type" value="Genomic_DNA"/>
</dbReference>
<name>A0ABW0HVU8_9BACL</name>
<dbReference type="PANTHER" id="PTHR47053:SF1">
    <property type="entry name" value="MUREIN DD-ENDOPEPTIDASE MEPH-RELATED"/>
    <property type="match status" value="1"/>
</dbReference>
<reference evidence="8" key="1">
    <citation type="journal article" date="2019" name="Int. J. Syst. Evol. Microbiol.">
        <title>The Global Catalogue of Microorganisms (GCM) 10K type strain sequencing project: providing services to taxonomists for standard genome sequencing and annotation.</title>
        <authorList>
            <consortium name="The Broad Institute Genomics Platform"/>
            <consortium name="The Broad Institute Genome Sequencing Center for Infectious Disease"/>
            <person name="Wu L."/>
            <person name="Ma J."/>
        </authorList>
    </citation>
    <scope>NUCLEOTIDE SEQUENCE [LARGE SCALE GENOMIC DNA]</scope>
    <source>
        <strain evidence="8">CGMCC 1.18575</strain>
    </source>
</reference>
<evidence type="ECO:0000256" key="3">
    <source>
        <dbReference type="ARBA" id="ARBA00022801"/>
    </source>
</evidence>
<accession>A0ABW0HVU8</accession>
<dbReference type="InterPro" id="IPR038765">
    <property type="entry name" value="Papain-like_cys_pep_sf"/>
</dbReference>
<feature type="chain" id="PRO_5047225439" evidence="5">
    <location>
        <begin position="34"/>
        <end position="158"/>
    </location>
</feature>
<organism evidence="7 8">
    <name type="scientific">Cohnella soli</name>
    <dbReference type="NCBI Taxonomy" id="425005"/>
    <lineage>
        <taxon>Bacteria</taxon>
        <taxon>Bacillati</taxon>
        <taxon>Bacillota</taxon>
        <taxon>Bacilli</taxon>
        <taxon>Bacillales</taxon>
        <taxon>Paenibacillaceae</taxon>
        <taxon>Cohnella</taxon>
    </lineage>
</organism>
<evidence type="ECO:0000313" key="8">
    <source>
        <dbReference type="Proteomes" id="UP001596113"/>
    </source>
</evidence>
<dbReference type="PROSITE" id="PS51935">
    <property type="entry name" value="NLPC_P60"/>
    <property type="match status" value="1"/>
</dbReference>
<evidence type="ECO:0000256" key="4">
    <source>
        <dbReference type="ARBA" id="ARBA00022807"/>
    </source>
</evidence>
<evidence type="ECO:0000256" key="1">
    <source>
        <dbReference type="ARBA" id="ARBA00007074"/>
    </source>
</evidence>
<dbReference type="Gene3D" id="3.90.1720.10">
    <property type="entry name" value="endopeptidase domain like (from Nostoc punctiforme)"/>
    <property type="match status" value="1"/>
</dbReference>
<dbReference type="Proteomes" id="UP001596113">
    <property type="component" value="Unassembled WGS sequence"/>
</dbReference>
<dbReference type="InterPro" id="IPR051202">
    <property type="entry name" value="Peptidase_C40"/>
</dbReference>
<gene>
    <name evidence="7" type="ORF">ACFPOF_17225</name>
</gene>